<evidence type="ECO:0000313" key="3">
    <source>
        <dbReference type="Proteomes" id="UP000035579"/>
    </source>
</evidence>
<dbReference type="Proteomes" id="UP000035579">
    <property type="component" value="Chromosome"/>
</dbReference>
<dbReference type="InterPro" id="IPR015943">
    <property type="entry name" value="WD40/YVTN_repeat-like_dom_sf"/>
</dbReference>
<organism evidence="2 3">
    <name type="scientific">Archangium gephyra</name>
    <dbReference type="NCBI Taxonomy" id="48"/>
    <lineage>
        <taxon>Bacteria</taxon>
        <taxon>Pseudomonadati</taxon>
        <taxon>Myxococcota</taxon>
        <taxon>Myxococcia</taxon>
        <taxon>Myxococcales</taxon>
        <taxon>Cystobacterineae</taxon>
        <taxon>Archangiaceae</taxon>
        <taxon>Archangium</taxon>
    </lineage>
</organism>
<dbReference type="Gene3D" id="2.130.10.10">
    <property type="entry name" value="YVTN repeat-like/Quinoprotein amine dehydrogenase"/>
    <property type="match status" value="4"/>
</dbReference>
<sequence length="871" mass="90528">MLPLGDEPVKQAPSRWPVRVVACAVLALSGTASAEGKEEFSRSSERRGENRDDSYQIEQRQRWFIESRGLDRVPNAGAERAQAAQELKEQLRARSMQLGPGEVWQPLGPSSMNMGSWVMGRVSGRTNVIVPHPTDENTVYFGAAAGGVWKTTNAGVSWTSLFDQVGTLPVGSIFVEPSAPTNVWVGTGDKNGGGCAGYFGQGVFLSQDGGSTWTAKNGSGTTVMPLSIVNAVAVQPTNSNVVLAGGSGTCSSTGALSGPGLFRTTDRGATWSRVLSVNAEDIVFVPGSATVYAAAPGSGVYKSTDGGATWTLSISGMTVSGSRMRLAMAPSNSNVLYVLMGGNVYRSLDGAATWALRSSAACEGQCTYNQAISVHPTNTNAILVGTIRPSMSTDGGATYTFLTTGWGSGQKVHQDIHVVLFSKLNGNRFWIGGDGGLWRTDDNGVNFTNMNSNLNVTQFYDIAVHPSNSDIVFGGAQDNSSLSRNGSVVWDLTQVTGDGFMNALDPTNPNIVFQTSYPSGGFPKILRSTTGGGAGTFSYLPDTGLTSSSNFPWVTPLAVASNSIFVASDVVYRGVTSASPFTWTAISGNIGRVSVISPMLQGAMIPTFVGTSAGRVYYSADARIASPTFTDVTGNYPGGTVSDVAMTPGNPQRVFITRSGFGASRLYRSTTGGTTWTAVGSGLPNVPANSVAIDPLNTQRVFVGTDVGVYESTDGGDTFIAFSLGLPLGLVVTDLEVDDVPHFLHAGTYGRGAWKVALAGGSTPVGSTFSYTASNTTSATVNTSNKLIALTAGQVLTLGTCGVTGSTFSGDTYLRLYNPSAAEVISNDDACGGVGSSFTYTVPAGAGGNYELRAGCYSSGSCSGTVAWTVQ</sequence>
<feature type="region of interest" description="Disordered" evidence="1">
    <location>
        <begin position="34"/>
        <end position="54"/>
    </location>
</feature>
<feature type="compositionally biased region" description="Basic and acidic residues" evidence="1">
    <location>
        <begin position="35"/>
        <end position="54"/>
    </location>
</feature>
<dbReference type="InterPro" id="IPR036278">
    <property type="entry name" value="Sialidase_sf"/>
</dbReference>
<dbReference type="InterPro" id="IPR052025">
    <property type="entry name" value="Xyloglucanase_GH74"/>
</dbReference>
<reference evidence="2 3" key="1">
    <citation type="submission" date="2015-05" db="EMBL/GenBank/DDBJ databases">
        <title>Genome assembly of Archangium gephyra DSM 2261.</title>
        <authorList>
            <person name="Sharma G."/>
            <person name="Subramanian S."/>
        </authorList>
    </citation>
    <scope>NUCLEOTIDE SEQUENCE [LARGE SCALE GENOMIC DNA]</scope>
    <source>
        <strain evidence="2 3">DSM 2261</strain>
    </source>
</reference>
<name>A0AAC8Q0T4_9BACT</name>
<gene>
    <name evidence="2" type="ORF">AA314_00377</name>
</gene>
<dbReference type="KEGG" id="age:AA314_00377"/>
<dbReference type="PANTHER" id="PTHR43739:SF5">
    <property type="entry name" value="EXO-ALPHA-SIALIDASE"/>
    <property type="match status" value="1"/>
</dbReference>
<dbReference type="AlphaFoldDB" id="A0AAC8Q0T4"/>
<evidence type="ECO:0000256" key="1">
    <source>
        <dbReference type="SAM" id="MobiDB-lite"/>
    </source>
</evidence>
<dbReference type="EMBL" id="CP011509">
    <property type="protein sequence ID" value="AKI98750.1"/>
    <property type="molecule type" value="Genomic_DNA"/>
</dbReference>
<dbReference type="CDD" id="cd15482">
    <property type="entry name" value="Sialidase_non-viral"/>
    <property type="match status" value="1"/>
</dbReference>
<protein>
    <submittedName>
        <fullName evidence="2">Trypsin domain protein</fullName>
    </submittedName>
</protein>
<dbReference type="GO" id="GO:0010411">
    <property type="term" value="P:xyloglucan metabolic process"/>
    <property type="evidence" value="ECO:0007669"/>
    <property type="project" value="TreeGrafter"/>
</dbReference>
<accession>A0AAC8Q0T4</accession>
<proteinExistence type="predicted"/>
<dbReference type="PANTHER" id="PTHR43739">
    <property type="entry name" value="XYLOGLUCANASE (EUROFUNG)"/>
    <property type="match status" value="1"/>
</dbReference>
<dbReference type="SUPFAM" id="SSF50939">
    <property type="entry name" value="Sialidases"/>
    <property type="match status" value="1"/>
</dbReference>
<dbReference type="SUPFAM" id="SSF110296">
    <property type="entry name" value="Oligoxyloglucan reducing end-specific cellobiohydrolase"/>
    <property type="match status" value="1"/>
</dbReference>
<evidence type="ECO:0000313" key="2">
    <source>
        <dbReference type="EMBL" id="AKI98750.1"/>
    </source>
</evidence>